<keyword evidence="6 13" id="KW-1133">Transmembrane helix</keyword>
<feature type="transmembrane region" description="Helical" evidence="13">
    <location>
        <begin position="549"/>
        <end position="567"/>
    </location>
</feature>
<accession>A0A9D4NWQ3</accession>
<organism evidence="15">
    <name type="scientific">Dermatophagoides farinae</name>
    <name type="common">American house dust mite</name>
    <dbReference type="NCBI Taxonomy" id="6954"/>
    <lineage>
        <taxon>Eukaryota</taxon>
        <taxon>Metazoa</taxon>
        <taxon>Ecdysozoa</taxon>
        <taxon>Arthropoda</taxon>
        <taxon>Chelicerata</taxon>
        <taxon>Arachnida</taxon>
        <taxon>Acari</taxon>
        <taxon>Acariformes</taxon>
        <taxon>Sarcoptiformes</taxon>
        <taxon>Astigmata</taxon>
        <taxon>Psoroptidia</taxon>
        <taxon>Analgoidea</taxon>
        <taxon>Pyroglyphidae</taxon>
        <taxon>Dermatophagoidinae</taxon>
        <taxon>Dermatophagoides</taxon>
    </lineage>
</organism>
<feature type="domain" description="Ionotropic glutamate receptor L-glutamate and glycine-binding" evidence="14">
    <location>
        <begin position="21"/>
        <end position="74"/>
    </location>
</feature>
<dbReference type="InterPro" id="IPR001320">
    <property type="entry name" value="Iontro_rcpt_C"/>
</dbReference>
<keyword evidence="9" id="KW-0675">Receptor</keyword>
<evidence type="ECO:0000259" key="14">
    <source>
        <dbReference type="SMART" id="SM00918"/>
    </source>
</evidence>
<keyword evidence="10" id="KW-0325">Glycoprotein</keyword>
<dbReference type="SUPFAM" id="SSF53850">
    <property type="entry name" value="Periplasmic binding protein-like II"/>
    <property type="match status" value="2"/>
</dbReference>
<evidence type="ECO:0000256" key="7">
    <source>
        <dbReference type="ARBA" id="ARBA00023065"/>
    </source>
</evidence>
<dbReference type="InterPro" id="IPR052192">
    <property type="entry name" value="Insect_Ionotropic_Sensory_Rcpt"/>
</dbReference>
<dbReference type="AlphaFoldDB" id="A0A9D4NWQ3"/>
<name>A0A9D4NWQ3_DERFA</name>
<dbReference type="Pfam" id="PF10613">
    <property type="entry name" value="Lig_chan-Glu_bd"/>
    <property type="match status" value="2"/>
</dbReference>
<gene>
    <name evidence="15" type="ORF">HUG17_3575</name>
</gene>
<evidence type="ECO:0000256" key="2">
    <source>
        <dbReference type="ARBA" id="ARBA00008685"/>
    </source>
</evidence>
<protein>
    <recommendedName>
        <fullName evidence="14">Ionotropic glutamate receptor L-glutamate and glycine-binding domain-containing protein</fullName>
    </recommendedName>
</protein>
<keyword evidence="3" id="KW-0813">Transport</keyword>
<dbReference type="PANTHER" id="PTHR42643:SF24">
    <property type="entry name" value="IONOTROPIC RECEPTOR 60A"/>
    <property type="match status" value="1"/>
</dbReference>
<reference evidence="15" key="2">
    <citation type="journal article" date="2021" name="World Allergy Organ. J.">
        <title>Chromosome-level assembly of Dermatophagoides farinae genome and transcriptome reveals two novel allergens Der f 37 and Der f 39.</title>
        <authorList>
            <person name="Chen J."/>
            <person name="Cai Z."/>
            <person name="Fan D."/>
            <person name="Hu J."/>
            <person name="Hou Y."/>
            <person name="He Y."/>
            <person name="Zhang Z."/>
            <person name="Zhao Z."/>
            <person name="Gao P."/>
            <person name="Hu W."/>
            <person name="Sun J."/>
            <person name="Li J."/>
            <person name="Ji K."/>
        </authorList>
    </citation>
    <scope>NUCLEOTIDE SEQUENCE</scope>
    <source>
        <strain evidence="15">JKM2019</strain>
    </source>
</reference>
<evidence type="ECO:0000313" key="15">
    <source>
        <dbReference type="EMBL" id="KAH7639542.1"/>
    </source>
</evidence>
<reference evidence="15" key="1">
    <citation type="submission" date="2020-06" db="EMBL/GenBank/DDBJ databases">
        <authorList>
            <person name="Ji K."/>
            <person name="Li J."/>
        </authorList>
    </citation>
    <scope>NUCLEOTIDE SEQUENCE</scope>
    <source>
        <strain evidence="15">JKM2019</strain>
        <tissue evidence="15">Whole body</tissue>
    </source>
</reference>
<keyword evidence="5 13" id="KW-0812">Transmembrane</keyword>
<feature type="transmembrane region" description="Helical" evidence="13">
    <location>
        <begin position="129"/>
        <end position="150"/>
    </location>
</feature>
<sequence>MATLLNLQNQTLRIGLNNDPPYTIMDRFGGIELTIIKMMSVYFNFTIKLVDCHGEYGAKLSNGTWTGLLRKLIDNEIDFGIGGIMMTYERYNHFKFLYPYTVDRLTFATIFPENQINFDLLIRPFSKEIWLCLWLSLSLFLIFQEFKIYFNNSLLMKNTGKKSLNHHHHRANIFYIAIRLLLKQPYQQLRWMKKLEKFCLIIWCMAIIVLHILYGTFLFSTLTIPTKMVIDTVDKLAEECGQNKIIILTQLNSANGKILLESYRRLYDYTENSDDDELALNLLIRQMNYSPKAKQYAVISYRKTLQYYQNGGDEKQLYYIPPNHSGSSISMTWISFPFRNDFKYLQSFNKLLSLYKSSGLIKHWFEREKMKANKFRSLMINTNKKQQYNVPRHYDYHDHKDDSVYAIIRTSSTNLQMLFQMYLTFNTISILMCIDLPYTSIMIQSLNNDRLFGIDTSVIRTIAEYFNFTIKFIDCNNIYGYRLSNGSFNGMIGLLETEQIDLGIGGVMMNYERNLVTNHLYTHLIDYVTFMTSTAKQSSINYYSLLKPFTNQVWMMILAIFFLFYMMKQIRSNLIVKYQRYFNDYHNNNIIWISLGLFFRQPYHPLRSTHLSFKIMMSFWILSVLILSTMYGVFLSSDLAIANHYIHTIQHLADECHSQNIIPLIQANTSAIKTFSMSKRKDFQMIWQKTQQISDTEEGIQMIIEQNLNGKKFSLITTRYSLQYYQCHYGKNLLYLPPLQFESSFYPFLVSIPVRKSFEHFQSFDILIFYLQSSGLVQKWLRDELSNRQSSKEMAKISKQNNQFIDDAVEQISLHQYTYEEFKLIFLLHIWCITICMAIFIIEFSLSIRIIISNLINKR</sequence>
<dbReference type="GO" id="GO:0015276">
    <property type="term" value="F:ligand-gated monoatomic ion channel activity"/>
    <property type="evidence" value="ECO:0007669"/>
    <property type="project" value="InterPro"/>
</dbReference>
<keyword evidence="4" id="KW-1003">Cell membrane</keyword>
<dbReference type="Gene3D" id="3.40.190.10">
    <property type="entry name" value="Periplasmic binding protein-like II"/>
    <property type="match status" value="2"/>
</dbReference>
<dbReference type="Gene3D" id="1.10.287.70">
    <property type="match status" value="2"/>
</dbReference>
<dbReference type="Pfam" id="PF00060">
    <property type="entry name" value="Lig_chan"/>
    <property type="match status" value="1"/>
</dbReference>
<evidence type="ECO:0000256" key="5">
    <source>
        <dbReference type="ARBA" id="ARBA00022692"/>
    </source>
</evidence>
<comment type="similarity">
    <text evidence="2">Belongs to the glutamate-gated ion channel (TC 1.A.10.1) family.</text>
</comment>
<evidence type="ECO:0000256" key="10">
    <source>
        <dbReference type="ARBA" id="ARBA00023180"/>
    </source>
</evidence>
<feature type="transmembrane region" description="Helical" evidence="13">
    <location>
        <begin position="824"/>
        <end position="852"/>
    </location>
</feature>
<keyword evidence="7" id="KW-0406">Ion transport</keyword>
<dbReference type="GO" id="GO:0005886">
    <property type="term" value="C:plasma membrane"/>
    <property type="evidence" value="ECO:0007669"/>
    <property type="project" value="UniProtKB-SubCell"/>
</dbReference>
<keyword evidence="12" id="KW-0407">Ion channel</keyword>
<feature type="transmembrane region" description="Helical" evidence="13">
    <location>
        <begin position="198"/>
        <end position="219"/>
    </location>
</feature>
<proteinExistence type="inferred from homology"/>
<evidence type="ECO:0000256" key="4">
    <source>
        <dbReference type="ARBA" id="ARBA00022475"/>
    </source>
</evidence>
<evidence type="ECO:0000256" key="13">
    <source>
        <dbReference type="SAM" id="Phobius"/>
    </source>
</evidence>
<dbReference type="InterPro" id="IPR019594">
    <property type="entry name" value="Glu/Gly-bd"/>
</dbReference>
<dbReference type="EMBL" id="SDOV01000007">
    <property type="protein sequence ID" value="KAH7639542.1"/>
    <property type="molecule type" value="Genomic_DNA"/>
</dbReference>
<evidence type="ECO:0000256" key="6">
    <source>
        <dbReference type="ARBA" id="ARBA00022989"/>
    </source>
</evidence>
<dbReference type="Proteomes" id="UP000828236">
    <property type="component" value="Unassembled WGS sequence"/>
</dbReference>
<keyword evidence="11" id="KW-1071">Ligand-gated ion channel</keyword>
<dbReference type="GO" id="GO:0050906">
    <property type="term" value="P:detection of stimulus involved in sensory perception"/>
    <property type="evidence" value="ECO:0007669"/>
    <property type="project" value="UniProtKB-ARBA"/>
</dbReference>
<evidence type="ECO:0000256" key="11">
    <source>
        <dbReference type="ARBA" id="ARBA00023286"/>
    </source>
</evidence>
<comment type="subcellular location">
    <subcellularLocation>
        <location evidence="1">Cell membrane</location>
        <topology evidence="1">Multi-pass membrane protein</topology>
    </subcellularLocation>
</comment>
<feature type="transmembrane region" description="Helical" evidence="13">
    <location>
        <begin position="615"/>
        <end position="634"/>
    </location>
</feature>
<evidence type="ECO:0000256" key="8">
    <source>
        <dbReference type="ARBA" id="ARBA00023136"/>
    </source>
</evidence>
<evidence type="ECO:0000256" key="9">
    <source>
        <dbReference type="ARBA" id="ARBA00023170"/>
    </source>
</evidence>
<feature type="domain" description="Ionotropic glutamate receptor L-glutamate and glycine-binding" evidence="14">
    <location>
        <begin position="437"/>
        <end position="497"/>
    </location>
</feature>
<evidence type="ECO:0000256" key="12">
    <source>
        <dbReference type="ARBA" id="ARBA00023303"/>
    </source>
</evidence>
<evidence type="ECO:0000256" key="3">
    <source>
        <dbReference type="ARBA" id="ARBA00022448"/>
    </source>
</evidence>
<comment type="caution">
    <text evidence="15">The sequence shown here is derived from an EMBL/GenBank/DDBJ whole genome shotgun (WGS) entry which is preliminary data.</text>
</comment>
<keyword evidence="8 13" id="KW-0472">Membrane</keyword>
<dbReference type="PANTHER" id="PTHR42643">
    <property type="entry name" value="IONOTROPIC RECEPTOR 20A-RELATED"/>
    <property type="match status" value="1"/>
</dbReference>
<evidence type="ECO:0000256" key="1">
    <source>
        <dbReference type="ARBA" id="ARBA00004651"/>
    </source>
</evidence>
<dbReference type="SMART" id="SM00918">
    <property type="entry name" value="Lig_chan-Glu_bd"/>
    <property type="match status" value="2"/>
</dbReference>